<dbReference type="EMBL" id="JARBHB010000001">
    <property type="protein sequence ID" value="KAJ8897302.1"/>
    <property type="molecule type" value="Genomic_DNA"/>
</dbReference>
<organism evidence="2 3">
    <name type="scientific">Dryococelus australis</name>
    <dbReference type="NCBI Taxonomy" id="614101"/>
    <lineage>
        <taxon>Eukaryota</taxon>
        <taxon>Metazoa</taxon>
        <taxon>Ecdysozoa</taxon>
        <taxon>Arthropoda</taxon>
        <taxon>Hexapoda</taxon>
        <taxon>Insecta</taxon>
        <taxon>Pterygota</taxon>
        <taxon>Neoptera</taxon>
        <taxon>Polyneoptera</taxon>
        <taxon>Phasmatodea</taxon>
        <taxon>Verophasmatodea</taxon>
        <taxon>Anareolatae</taxon>
        <taxon>Phasmatidae</taxon>
        <taxon>Eurycanthinae</taxon>
        <taxon>Dryococelus</taxon>
    </lineage>
</organism>
<gene>
    <name evidence="2" type="ORF">PR048_002648</name>
</gene>
<feature type="region of interest" description="Disordered" evidence="1">
    <location>
        <begin position="277"/>
        <end position="297"/>
    </location>
</feature>
<accession>A0ABQ9IKU2</accession>
<feature type="region of interest" description="Disordered" evidence="1">
    <location>
        <begin position="1"/>
        <end position="20"/>
    </location>
</feature>
<name>A0ABQ9IKU2_9NEOP</name>
<feature type="compositionally biased region" description="Basic and acidic residues" evidence="1">
    <location>
        <begin position="1"/>
        <end position="16"/>
    </location>
</feature>
<sequence>MEQRRNTRAGKREIPEKNSLTSGIVLHDSHMRKSGGNSAGNRTRFALVGGETNAIAIPLSNVDVPGTIDGVPHDASRSKTNIAVVSVSIVQPYSNIDERFLSIPANAVRAPQTARSFWTWFHALLPYISSRSRGGNAYTTLECSNGFHVPIRSMPLVGGFSRGFPVCPTFHSGTAPYSPRSPSSALKTSLIQVAEISSLIRQGIPAELLRRVQEGSEQGQAVAIATRHPRAPAAETSSKGNERRHPPLVFPVAQASSSRSRVLLTVHKHIVKKWSEALSASKQTPPGRPSARDINTGNPANEVFVIMTLHQQHVQRWARVVRRHASNLQPTSSWTRSHVDDADSKSRCTELIAAQVRSRGIRSQHRYVLAHNNLSCRTRETSHELSSSCNSADKWNTVRSKWKGYAVSSPLTYRSVSKNRVLEIPHFLLPACGVFGCCGVHYLREVRSNLPFAPPAFTGARRGLLKIQVVSASFLGLWHSSENNMPIAAGFSHVGNVKYEAADRWDFLGISRFPRPYIQTLLHTHLTATSSALKTLMLRKDCERLTGRLRKIDREIGKVCKRLRKIDGNIDACVADCGADCSACHVDGIKVTDVRSRGKWPPGDPELCSMNRSDTPRSHDFVPNFSIFYYSPILAFRIYSILTSFRPYLLSIPRFKVLEAVHDKGKIPCAEETVWSGTNPRKRIVPRRAYQARDALVEFAVVRRFRPLTTTSREKLATIPAT</sequence>
<keyword evidence="3" id="KW-1185">Reference proteome</keyword>
<protein>
    <submittedName>
        <fullName evidence="2">Uncharacterized protein</fullName>
    </submittedName>
</protein>
<dbReference type="Proteomes" id="UP001159363">
    <property type="component" value="Chromosome 1"/>
</dbReference>
<evidence type="ECO:0000313" key="3">
    <source>
        <dbReference type="Proteomes" id="UP001159363"/>
    </source>
</evidence>
<evidence type="ECO:0000256" key="1">
    <source>
        <dbReference type="SAM" id="MobiDB-lite"/>
    </source>
</evidence>
<comment type="caution">
    <text evidence="2">The sequence shown here is derived from an EMBL/GenBank/DDBJ whole genome shotgun (WGS) entry which is preliminary data.</text>
</comment>
<reference evidence="2 3" key="1">
    <citation type="submission" date="2023-02" db="EMBL/GenBank/DDBJ databases">
        <title>LHISI_Scaffold_Assembly.</title>
        <authorList>
            <person name="Stuart O.P."/>
            <person name="Cleave R."/>
            <person name="Magrath M.J.L."/>
            <person name="Mikheyev A.S."/>
        </authorList>
    </citation>
    <scope>NUCLEOTIDE SEQUENCE [LARGE SCALE GENOMIC DNA]</scope>
    <source>
        <strain evidence="2">Daus_M_001</strain>
        <tissue evidence="2">Leg muscle</tissue>
    </source>
</reference>
<evidence type="ECO:0000313" key="2">
    <source>
        <dbReference type="EMBL" id="KAJ8897302.1"/>
    </source>
</evidence>
<proteinExistence type="predicted"/>
<feature type="region of interest" description="Disordered" evidence="1">
    <location>
        <begin position="219"/>
        <end position="246"/>
    </location>
</feature>